<feature type="compositionally biased region" description="Low complexity" evidence="4">
    <location>
        <begin position="713"/>
        <end position="723"/>
    </location>
</feature>
<keyword evidence="2" id="KW-1015">Disulfide bond</keyword>
<dbReference type="InterPro" id="IPR000859">
    <property type="entry name" value="CUB_dom"/>
</dbReference>
<comment type="caution">
    <text evidence="3">Lacks conserved residue(s) required for the propagation of feature annotation.</text>
</comment>
<dbReference type="PROSITE" id="PS01180">
    <property type="entry name" value="CUB"/>
    <property type="match status" value="3"/>
</dbReference>
<dbReference type="PANTHER" id="PTHR24251">
    <property type="entry name" value="OVOCHYMASE-RELATED"/>
    <property type="match status" value="1"/>
</dbReference>
<gene>
    <name evidence="7" type="ORF">BOX15_Mlig025992g3</name>
</gene>
<dbReference type="Proteomes" id="UP000215902">
    <property type="component" value="Unassembled WGS sequence"/>
</dbReference>
<reference evidence="7 8" key="1">
    <citation type="submission" date="2017-06" db="EMBL/GenBank/DDBJ databases">
        <title>A platform for efficient transgenesis in Macrostomum lignano, a flatworm model organism for stem cell research.</title>
        <authorList>
            <person name="Berezikov E."/>
        </authorList>
    </citation>
    <scope>NUCLEOTIDE SEQUENCE [LARGE SCALE GENOMIC DNA]</scope>
    <source>
        <strain evidence="7">DV1</strain>
        <tissue evidence="7">Whole organism</tissue>
    </source>
</reference>
<dbReference type="SUPFAM" id="SSF49854">
    <property type="entry name" value="Spermadhesin, CUB domain"/>
    <property type="match status" value="3"/>
</dbReference>
<feature type="domain" description="CUB" evidence="6">
    <location>
        <begin position="183"/>
        <end position="303"/>
    </location>
</feature>
<dbReference type="Gene3D" id="2.60.120.290">
    <property type="entry name" value="Spermadhesin, CUB domain"/>
    <property type="match status" value="3"/>
</dbReference>
<protein>
    <recommendedName>
        <fullName evidence="6">CUB domain-containing protein</fullName>
    </recommendedName>
</protein>
<dbReference type="SMART" id="SM00042">
    <property type="entry name" value="CUB"/>
    <property type="match status" value="3"/>
</dbReference>
<keyword evidence="1" id="KW-0677">Repeat</keyword>
<feature type="transmembrane region" description="Helical" evidence="5">
    <location>
        <begin position="29"/>
        <end position="48"/>
    </location>
</feature>
<dbReference type="CDD" id="cd00041">
    <property type="entry name" value="CUB"/>
    <property type="match status" value="3"/>
</dbReference>
<feature type="region of interest" description="Disordered" evidence="4">
    <location>
        <begin position="1"/>
        <end position="25"/>
    </location>
</feature>
<evidence type="ECO:0000256" key="5">
    <source>
        <dbReference type="SAM" id="Phobius"/>
    </source>
</evidence>
<evidence type="ECO:0000256" key="2">
    <source>
        <dbReference type="ARBA" id="ARBA00023157"/>
    </source>
</evidence>
<keyword evidence="8" id="KW-1185">Reference proteome</keyword>
<dbReference type="AlphaFoldDB" id="A0A267DTZ2"/>
<evidence type="ECO:0000259" key="6">
    <source>
        <dbReference type="PROSITE" id="PS01180"/>
    </source>
</evidence>
<proteinExistence type="predicted"/>
<feature type="compositionally biased region" description="Low complexity" evidence="4">
    <location>
        <begin position="544"/>
        <end position="571"/>
    </location>
</feature>
<organism evidence="7 8">
    <name type="scientific">Macrostomum lignano</name>
    <dbReference type="NCBI Taxonomy" id="282301"/>
    <lineage>
        <taxon>Eukaryota</taxon>
        <taxon>Metazoa</taxon>
        <taxon>Spiralia</taxon>
        <taxon>Lophotrochozoa</taxon>
        <taxon>Platyhelminthes</taxon>
        <taxon>Rhabditophora</taxon>
        <taxon>Macrostomorpha</taxon>
        <taxon>Macrostomida</taxon>
        <taxon>Macrostomidae</taxon>
        <taxon>Macrostomum</taxon>
    </lineage>
</organism>
<evidence type="ECO:0000256" key="1">
    <source>
        <dbReference type="ARBA" id="ARBA00022737"/>
    </source>
</evidence>
<keyword evidence="5" id="KW-1133">Transmembrane helix</keyword>
<sequence>MTGGGSSTDTDRCQPRTQQQRERRPTQPLWLNLGTALLLALAAMSVFVPGVRSFRCSAHETVYHSNFSSSGELKSPNYGHSSFPKGICFSFVLLTGPTKVIQLRLIEFQIGQENSGCKLEFVDIYVEGSYLRRLCGDKSGSEIRGLSNVTLVLYAEYGNYSALQDRTSNGFRIRYEFQEKGGCGVTRFSSAEQSAGVIKSPGYDGSGYLPLTDCTYDIIGSPNERVVLNFIDIHLAESVLCYQDYISLKNIVQGRPTLLMENACGSAKIGTIISASNWVQLRFHSSQIRWEEYRGFQLKYHFIRIEDLARAENNDPRCGKDFYSGASGVISSPSFQGYPSTVADNVRCAWIIQVPENWQILLTLTKFNFGKAASSCSAANISVFDVFPTASKTPKDRFCASTHYPESIVSEDRMLFIRFFGEAKSLEAKSSFELMFTATLKDHQDSSACPGYLCRGAVQCRDSAGLSCTRLPRYCLHPSARCDGRQSCSHIETSDEEDCVPWHYIAGVATGSVCSAVILGLSAVLICFLCRGRRRRQMRRRQAAADGSTSGASSSGAASTSQPTSPRQQQRQQRHKAFVASNGSTRKKASAAAKSSLTDLEMTSVMSGPAATAAARAEPALKPILKLTFSDDLGHERSLRLASSPVGSPILGVPQSAAGQSQGEPPARFARVSNHYACSVLDPAQPVRYTPAPGNSRLRHAALSPVGPAFPDAAASHSGSAAAEDSYTRKNSYCKIVEEESDHRGSDSEGGGSLF</sequence>
<dbReference type="STRING" id="282301.A0A267DTZ2"/>
<feature type="domain" description="CUB" evidence="6">
    <location>
        <begin position="56"/>
        <end position="178"/>
    </location>
</feature>
<dbReference type="InterPro" id="IPR035914">
    <property type="entry name" value="Sperma_CUB_dom_sf"/>
</dbReference>
<feature type="region of interest" description="Disordered" evidence="4">
    <location>
        <begin position="685"/>
        <end position="729"/>
    </location>
</feature>
<evidence type="ECO:0000313" key="7">
    <source>
        <dbReference type="EMBL" id="PAA52676.1"/>
    </source>
</evidence>
<keyword evidence="5" id="KW-0472">Membrane</keyword>
<dbReference type="EMBL" id="NIVC01003201">
    <property type="protein sequence ID" value="PAA52676.1"/>
    <property type="molecule type" value="Genomic_DNA"/>
</dbReference>
<comment type="caution">
    <text evidence="7">The sequence shown here is derived from an EMBL/GenBank/DDBJ whole genome shotgun (WGS) entry which is preliminary data.</text>
</comment>
<feature type="domain" description="CUB" evidence="6">
    <location>
        <begin position="318"/>
        <end position="439"/>
    </location>
</feature>
<feature type="transmembrane region" description="Helical" evidence="5">
    <location>
        <begin position="502"/>
        <end position="530"/>
    </location>
</feature>
<evidence type="ECO:0000256" key="4">
    <source>
        <dbReference type="SAM" id="MobiDB-lite"/>
    </source>
</evidence>
<dbReference type="Pfam" id="PF00431">
    <property type="entry name" value="CUB"/>
    <property type="match status" value="3"/>
</dbReference>
<keyword evidence="5" id="KW-0812">Transmembrane</keyword>
<accession>A0A267DTZ2</accession>
<name>A0A267DTZ2_9PLAT</name>
<dbReference type="OrthoDB" id="6055290at2759"/>
<feature type="compositionally biased region" description="Basic and acidic residues" evidence="4">
    <location>
        <begin position="9"/>
        <end position="25"/>
    </location>
</feature>
<evidence type="ECO:0000256" key="3">
    <source>
        <dbReference type="PROSITE-ProRule" id="PRU00059"/>
    </source>
</evidence>
<evidence type="ECO:0000313" key="8">
    <source>
        <dbReference type="Proteomes" id="UP000215902"/>
    </source>
</evidence>
<feature type="region of interest" description="Disordered" evidence="4">
    <location>
        <begin position="539"/>
        <end position="596"/>
    </location>
</feature>